<evidence type="ECO:0000313" key="1">
    <source>
        <dbReference type="EMBL" id="KAI0057302.1"/>
    </source>
</evidence>
<organism evidence="1 2">
    <name type="scientific">Artomyces pyxidatus</name>
    <dbReference type="NCBI Taxonomy" id="48021"/>
    <lineage>
        <taxon>Eukaryota</taxon>
        <taxon>Fungi</taxon>
        <taxon>Dikarya</taxon>
        <taxon>Basidiomycota</taxon>
        <taxon>Agaricomycotina</taxon>
        <taxon>Agaricomycetes</taxon>
        <taxon>Russulales</taxon>
        <taxon>Auriscalpiaceae</taxon>
        <taxon>Artomyces</taxon>
    </lineage>
</organism>
<comment type="caution">
    <text evidence="1">The sequence shown here is derived from an EMBL/GenBank/DDBJ whole genome shotgun (WGS) entry which is preliminary data.</text>
</comment>
<dbReference type="EMBL" id="MU277249">
    <property type="protein sequence ID" value="KAI0057302.1"/>
    <property type="molecule type" value="Genomic_DNA"/>
</dbReference>
<dbReference type="Proteomes" id="UP000814140">
    <property type="component" value="Unassembled WGS sequence"/>
</dbReference>
<sequence>MVLASAEGQRPSYAYSWCLCIPLGAMVGRAILKVQEQHGITGFHRFRTITRAGMRRCCSSRSAGQKEKDTRNWTATPLNSRGLQSTLDVNILRGGSAPDGPSVSHEPSAP</sequence>
<accession>A0ACB8SM56</accession>
<proteinExistence type="predicted"/>
<reference evidence="1" key="2">
    <citation type="journal article" date="2022" name="New Phytol.">
        <title>Evolutionary transition to the ectomycorrhizal habit in the genomes of a hyperdiverse lineage of mushroom-forming fungi.</title>
        <authorList>
            <person name="Looney B."/>
            <person name="Miyauchi S."/>
            <person name="Morin E."/>
            <person name="Drula E."/>
            <person name="Courty P.E."/>
            <person name="Kohler A."/>
            <person name="Kuo A."/>
            <person name="LaButti K."/>
            <person name="Pangilinan J."/>
            <person name="Lipzen A."/>
            <person name="Riley R."/>
            <person name="Andreopoulos W."/>
            <person name="He G."/>
            <person name="Johnson J."/>
            <person name="Nolan M."/>
            <person name="Tritt A."/>
            <person name="Barry K.W."/>
            <person name="Grigoriev I.V."/>
            <person name="Nagy L.G."/>
            <person name="Hibbett D."/>
            <person name="Henrissat B."/>
            <person name="Matheny P.B."/>
            <person name="Labbe J."/>
            <person name="Martin F.M."/>
        </authorList>
    </citation>
    <scope>NUCLEOTIDE SEQUENCE</scope>
    <source>
        <strain evidence="1">HHB10654</strain>
    </source>
</reference>
<name>A0ACB8SM56_9AGAM</name>
<evidence type="ECO:0000313" key="2">
    <source>
        <dbReference type="Proteomes" id="UP000814140"/>
    </source>
</evidence>
<keyword evidence="2" id="KW-1185">Reference proteome</keyword>
<reference evidence="1" key="1">
    <citation type="submission" date="2021-03" db="EMBL/GenBank/DDBJ databases">
        <authorList>
            <consortium name="DOE Joint Genome Institute"/>
            <person name="Ahrendt S."/>
            <person name="Looney B.P."/>
            <person name="Miyauchi S."/>
            <person name="Morin E."/>
            <person name="Drula E."/>
            <person name="Courty P.E."/>
            <person name="Chicoki N."/>
            <person name="Fauchery L."/>
            <person name="Kohler A."/>
            <person name="Kuo A."/>
            <person name="Labutti K."/>
            <person name="Pangilinan J."/>
            <person name="Lipzen A."/>
            <person name="Riley R."/>
            <person name="Andreopoulos W."/>
            <person name="He G."/>
            <person name="Johnson J."/>
            <person name="Barry K.W."/>
            <person name="Grigoriev I.V."/>
            <person name="Nagy L."/>
            <person name="Hibbett D."/>
            <person name="Henrissat B."/>
            <person name="Matheny P.B."/>
            <person name="Labbe J."/>
            <person name="Martin F."/>
        </authorList>
    </citation>
    <scope>NUCLEOTIDE SEQUENCE</scope>
    <source>
        <strain evidence="1">HHB10654</strain>
    </source>
</reference>
<gene>
    <name evidence="1" type="ORF">BV25DRAFT_1443577</name>
</gene>
<protein>
    <submittedName>
        <fullName evidence="1">Uncharacterized protein</fullName>
    </submittedName>
</protein>